<name>A0ACB8TWM6_9APHY</name>
<reference evidence="1" key="1">
    <citation type="journal article" date="2021" name="Environ. Microbiol.">
        <title>Gene family expansions and transcriptome signatures uncover fungal adaptations to wood decay.</title>
        <authorList>
            <person name="Hage H."/>
            <person name="Miyauchi S."/>
            <person name="Viragh M."/>
            <person name="Drula E."/>
            <person name="Min B."/>
            <person name="Chaduli D."/>
            <person name="Navarro D."/>
            <person name="Favel A."/>
            <person name="Norest M."/>
            <person name="Lesage-Meessen L."/>
            <person name="Balint B."/>
            <person name="Merenyi Z."/>
            <person name="de Eugenio L."/>
            <person name="Morin E."/>
            <person name="Martinez A.T."/>
            <person name="Baldrian P."/>
            <person name="Stursova M."/>
            <person name="Martinez M.J."/>
            <person name="Novotny C."/>
            <person name="Magnuson J.K."/>
            <person name="Spatafora J.W."/>
            <person name="Maurice S."/>
            <person name="Pangilinan J."/>
            <person name="Andreopoulos W."/>
            <person name="LaButti K."/>
            <person name="Hundley H."/>
            <person name="Na H."/>
            <person name="Kuo A."/>
            <person name="Barry K."/>
            <person name="Lipzen A."/>
            <person name="Henrissat B."/>
            <person name="Riley R."/>
            <person name="Ahrendt S."/>
            <person name="Nagy L.G."/>
            <person name="Grigoriev I.V."/>
            <person name="Martin F."/>
            <person name="Rosso M.N."/>
        </authorList>
    </citation>
    <scope>NUCLEOTIDE SEQUENCE</scope>
    <source>
        <strain evidence="1">CBS 384.51</strain>
    </source>
</reference>
<gene>
    <name evidence="1" type="ORF">BDY19DRAFT_359279</name>
</gene>
<protein>
    <submittedName>
        <fullName evidence="1">Uncharacterized protein</fullName>
    </submittedName>
</protein>
<evidence type="ECO:0000313" key="2">
    <source>
        <dbReference type="Proteomes" id="UP001055072"/>
    </source>
</evidence>
<organism evidence="1 2">
    <name type="scientific">Irpex rosettiformis</name>
    <dbReference type="NCBI Taxonomy" id="378272"/>
    <lineage>
        <taxon>Eukaryota</taxon>
        <taxon>Fungi</taxon>
        <taxon>Dikarya</taxon>
        <taxon>Basidiomycota</taxon>
        <taxon>Agaricomycotina</taxon>
        <taxon>Agaricomycetes</taxon>
        <taxon>Polyporales</taxon>
        <taxon>Irpicaceae</taxon>
        <taxon>Irpex</taxon>
    </lineage>
</organism>
<accession>A0ACB8TWM6</accession>
<keyword evidence="2" id="KW-1185">Reference proteome</keyword>
<dbReference type="EMBL" id="MU274924">
    <property type="protein sequence ID" value="KAI0086400.1"/>
    <property type="molecule type" value="Genomic_DNA"/>
</dbReference>
<dbReference type="Proteomes" id="UP001055072">
    <property type="component" value="Unassembled WGS sequence"/>
</dbReference>
<comment type="caution">
    <text evidence="1">The sequence shown here is derived from an EMBL/GenBank/DDBJ whole genome shotgun (WGS) entry which is preliminary data.</text>
</comment>
<proteinExistence type="predicted"/>
<evidence type="ECO:0000313" key="1">
    <source>
        <dbReference type="EMBL" id="KAI0086400.1"/>
    </source>
</evidence>
<sequence length="209" mass="23883">MERFRGTTRVVEDPTHPEKTLIYSNSLTRTLTLITVRQAPYIQVTYPFLWLFVLCCSNFFSCLHSWFGISFYLFIILLGVRSSTAQCLASNLHCSLILCFGILFLSLSLPHLKLVSSVSLELPIIQLSTSQFICICFPVLSCMTKTREGIINITLSEVDEKHESYPRIDLKNLLLASYRTVSSLTAYRYVVSHPIAVCDSRLTLWHYNI</sequence>